<dbReference type="STRING" id="62708.A0A420HFU2"/>
<organism evidence="10 11">
    <name type="scientific">Golovinomyces cichoracearum</name>
    <dbReference type="NCBI Taxonomy" id="62708"/>
    <lineage>
        <taxon>Eukaryota</taxon>
        <taxon>Fungi</taxon>
        <taxon>Dikarya</taxon>
        <taxon>Ascomycota</taxon>
        <taxon>Pezizomycotina</taxon>
        <taxon>Leotiomycetes</taxon>
        <taxon>Erysiphales</taxon>
        <taxon>Erysiphaceae</taxon>
        <taxon>Golovinomyces</taxon>
    </lineage>
</organism>
<dbReference type="InterPro" id="IPR048684">
    <property type="entry name" value="COG4_C"/>
</dbReference>
<evidence type="ECO:0000256" key="3">
    <source>
        <dbReference type="ARBA" id="ARBA00020975"/>
    </source>
</evidence>
<feature type="domain" description="COG4 transport protein middle alpha-helical bundle" evidence="9">
    <location>
        <begin position="178"/>
        <end position="517"/>
    </location>
</feature>
<evidence type="ECO:0000313" key="10">
    <source>
        <dbReference type="EMBL" id="RKF56291.1"/>
    </source>
</evidence>
<reference evidence="10 11" key="1">
    <citation type="journal article" date="2018" name="BMC Genomics">
        <title>Comparative genome analyses reveal sequence features reflecting distinct modes of host-adaptation between dicot and monocot powdery mildew.</title>
        <authorList>
            <person name="Wu Y."/>
            <person name="Ma X."/>
            <person name="Pan Z."/>
            <person name="Kale S.D."/>
            <person name="Song Y."/>
            <person name="King H."/>
            <person name="Zhang Q."/>
            <person name="Presley C."/>
            <person name="Deng X."/>
            <person name="Wei C.I."/>
            <person name="Xiao S."/>
        </authorList>
    </citation>
    <scope>NUCLEOTIDE SEQUENCE [LARGE SCALE GENOMIC DNA]</scope>
    <source>
        <strain evidence="10">UMSG3</strain>
    </source>
</reference>
<dbReference type="InterPro" id="IPR013167">
    <property type="entry name" value="COG4_M"/>
</dbReference>
<dbReference type="InterPro" id="IPR048680">
    <property type="entry name" value="COG4_N"/>
</dbReference>
<dbReference type="EMBL" id="MCBQ01019649">
    <property type="protein sequence ID" value="RKF56291.1"/>
    <property type="molecule type" value="Genomic_DNA"/>
</dbReference>
<dbReference type="Proteomes" id="UP000283383">
    <property type="component" value="Unassembled WGS sequence"/>
</dbReference>
<comment type="subcellular location">
    <subcellularLocation>
        <location evidence="1">Golgi apparatus membrane</location>
        <topology evidence="1">Peripheral membrane protein</topology>
    </subcellularLocation>
</comment>
<evidence type="ECO:0000256" key="6">
    <source>
        <dbReference type="ARBA" id="ARBA00023034"/>
    </source>
</evidence>
<evidence type="ECO:0000313" key="11">
    <source>
        <dbReference type="Proteomes" id="UP000283383"/>
    </source>
</evidence>
<dbReference type="Pfam" id="PF20662">
    <property type="entry name" value="COG4_C"/>
    <property type="match status" value="1"/>
</dbReference>
<keyword evidence="6" id="KW-0333">Golgi apparatus</keyword>
<keyword evidence="5" id="KW-0653">Protein transport</keyword>
<dbReference type="Gene3D" id="1.20.58.1970">
    <property type="match status" value="1"/>
</dbReference>
<evidence type="ECO:0000256" key="1">
    <source>
        <dbReference type="ARBA" id="ARBA00004395"/>
    </source>
</evidence>
<evidence type="ECO:0000256" key="4">
    <source>
        <dbReference type="ARBA" id="ARBA00022448"/>
    </source>
</evidence>
<dbReference type="InterPro" id="IPR048682">
    <property type="entry name" value="COG4"/>
</dbReference>
<evidence type="ECO:0000259" key="9">
    <source>
        <dbReference type="SMART" id="SM00762"/>
    </source>
</evidence>
<dbReference type="Pfam" id="PF20663">
    <property type="entry name" value="COG4_N"/>
    <property type="match status" value="1"/>
</dbReference>
<dbReference type="PANTHER" id="PTHR24016:SF0">
    <property type="entry name" value="CONSERVED OLIGOMERIC GOLGI COMPLEX SUBUNIT 4"/>
    <property type="match status" value="1"/>
</dbReference>
<protein>
    <recommendedName>
        <fullName evidence="3">Conserved oligomeric Golgi complex subunit 4</fullName>
    </recommendedName>
    <alternativeName>
        <fullName evidence="8">Component of oligomeric Golgi complex 4</fullName>
    </alternativeName>
</protein>
<dbReference type="PANTHER" id="PTHR24016">
    <property type="entry name" value="CONSERVED OLIGOMERIC GOLGI COMPLEX SUBUNIT 4"/>
    <property type="match status" value="1"/>
</dbReference>
<accession>A0A420HFU2</accession>
<name>A0A420HFU2_9PEZI</name>
<comment type="similarity">
    <text evidence="2">Belongs to the COG4 family.</text>
</comment>
<gene>
    <name evidence="10" type="ORF">GcM3_196012</name>
</gene>
<evidence type="ECO:0000256" key="7">
    <source>
        <dbReference type="ARBA" id="ARBA00023136"/>
    </source>
</evidence>
<keyword evidence="7" id="KW-0472">Membrane</keyword>
<dbReference type="GO" id="GO:0015031">
    <property type="term" value="P:protein transport"/>
    <property type="evidence" value="ECO:0007669"/>
    <property type="project" value="UniProtKB-KW"/>
</dbReference>
<dbReference type="GO" id="GO:0000139">
    <property type="term" value="C:Golgi membrane"/>
    <property type="evidence" value="ECO:0007669"/>
    <property type="project" value="UniProtKB-SubCell"/>
</dbReference>
<comment type="caution">
    <text evidence="10">The sequence shown here is derived from an EMBL/GenBank/DDBJ whole genome shotgun (WGS) entry which is preliminary data.</text>
</comment>
<proteinExistence type="inferred from homology"/>
<dbReference type="SMART" id="SM00762">
    <property type="entry name" value="Cog4"/>
    <property type="match status" value="1"/>
</dbReference>
<evidence type="ECO:0000256" key="2">
    <source>
        <dbReference type="ARBA" id="ARBA00009215"/>
    </source>
</evidence>
<dbReference type="AlphaFoldDB" id="A0A420HFU2"/>
<keyword evidence="4" id="KW-0813">Transport</keyword>
<sequence>MSPTGLDNGVSCLVETSIENRTSIAEIRSSLSALHVRDAAVTSQLQTLVSSQTDLSRELGRLDLLRAHLSAQIIHTRDISNGMLDGAAETASHLSSKVKELDLEKKHVEETLRVVEQVVELKACIQGVVGSMGTLQDWEAAAGYISRASKVPHHIVNGKFASRIIPSAEVPDPPSVTLENAKDSLCGLFIREFERAAEKQDGSKVTRFFKLFPLIKKEEIGLQAYGKYVCQGVAARARDNLKENIKGTDGLFYAFKLTRLFEHIAQIVEGHGSLVERHYGKGMMIKVMERLQIEVDVQGGIILDAWGDERDIDRKLTDVKSYPFSFLVQSFISGQKNISISRANSPAVGGGTNSSFYEDKGCVDMKEIDGILSEMAMMLGRWSLYSRFMAGKCRDQDMDSAEPLTMPELLIKSTLYHKIHSRLITSFNVMTTFFFRRSVEKAFQLDESPVLNLNTSKPLDTNPPYIISAVDDVMYIVSTVIQRSLSTSQKDVISSVVTSIGRVLASDFIGMIQRKMRDESYPKPTIQGGLPPEEKVVAFIILINSLEVANEYINRIVTSRLMPSETNAPNSLKETFPFDHDFKFITTALENLNAIFASQAMELHSDGLAVFFNQVIKPRLRPILSDAFRDVDYLLTEDDLAELAQEESIDIKSFQEIVADRFENGWEVLMKPIQRIMSLKSFNSLLDQTAKYLARVLEKRLWSWSGKMNALGAQRLEKDLSSIIRIVARGGRYGVRDSFTRVSQICLLANMEAEEWETINDMAEDQNGGEDVDKMTWLLNEAERRKARNLTSG</sequence>
<evidence type="ECO:0000256" key="8">
    <source>
        <dbReference type="ARBA" id="ARBA00031340"/>
    </source>
</evidence>
<dbReference type="Pfam" id="PF08318">
    <property type="entry name" value="COG4_m"/>
    <property type="match status" value="1"/>
</dbReference>
<keyword evidence="11" id="KW-1185">Reference proteome</keyword>
<evidence type="ECO:0000256" key="5">
    <source>
        <dbReference type="ARBA" id="ARBA00022927"/>
    </source>
</evidence>